<dbReference type="GO" id="GO:0005524">
    <property type="term" value="F:ATP binding"/>
    <property type="evidence" value="ECO:0007669"/>
    <property type="project" value="UniProtKB-KW"/>
</dbReference>
<sequence length="277" mass="31684">MPLILISGIPCSGKTTRCEELKAFFQGKGKDVIVISEHEQIIRAGFDKNSIYLDSNKEKHVRGLLKSEVLRHLTPTNVVLLDGLNYIKGFRYELYCGSKSNKSTQCTVHAEINRQQAKEFNEDRKNDSERYLGEIFDALVMRYEEPDGRNRWDSPLFLVFPDQELDKEAIFASLFDKAPPPPNKSTENAPLSSTNFLYDLDQITKKIMNSIIEVKRSHPVGKVSIPGYEDLQLDVSRVSIPQLNRLRRQYITYSKLNTPNPSQIAPLFIQYLNVSLT</sequence>
<dbReference type="AlphaFoldDB" id="A0AAW1UND4"/>
<evidence type="ECO:0000256" key="2">
    <source>
        <dbReference type="ARBA" id="ARBA00022840"/>
    </source>
</evidence>
<keyword evidence="6" id="KW-1185">Reference proteome</keyword>
<dbReference type="Gene3D" id="3.40.50.300">
    <property type="entry name" value="P-loop containing nucleotide triphosphate hydrolases"/>
    <property type="match status" value="1"/>
</dbReference>
<evidence type="ECO:0000256" key="1">
    <source>
        <dbReference type="ARBA" id="ARBA00022741"/>
    </source>
</evidence>
<organism evidence="5 6">
    <name type="scientific">Henosepilachna vigintioctopunctata</name>
    <dbReference type="NCBI Taxonomy" id="420089"/>
    <lineage>
        <taxon>Eukaryota</taxon>
        <taxon>Metazoa</taxon>
        <taxon>Ecdysozoa</taxon>
        <taxon>Arthropoda</taxon>
        <taxon>Hexapoda</taxon>
        <taxon>Insecta</taxon>
        <taxon>Pterygota</taxon>
        <taxon>Neoptera</taxon>
        <taxon>Endopterygota</taxon>
        <taxon>Coleoptera</taxon>
        <taxon>Polyphaga</taxon>
        <taxon>Cucujiformia</taxon>
        <taxon>Coccinelloidea</taxon>
        <taxon>Coccinellidae</taxon>
        <taxon>Epilachninae</taxon>
        <taxon>Epilachnini</taxon>
        <taxon>Henosepilachna</taxon>
    </lineage>
</organism>
<dbReference type="Pfam" id="PF08433">
    <property type="entry name" value="KTI12"/>
    <property type="match status" value="1"/>
</dbReference>
<dbReference type="FunFam" id="3.40.50.300:FF:000827">
    <property type="entry name" value="KTI12 chromatin-associated homolog"/>
    <property type="match status" value="1"/>
</dbReference>
<dbReference type="SUPFAM" id="SSF52540">
    <property type="entry name" value="P-loop containing nucleoside triphosphate hydrolases"/>
    <property type="match status" value="1"/>
</dbReference>
<evidence type="ECO:0000313" key="5">
    <source>
        <dbReference type="EMBL" id="KAK9884020.1"/>
    </source>
</evidence>
<dbReference type="InterPro" id="IPR013641">
    <property type="entry name" value="KTI12/PSTK"/>
</dbReference>
<dbReference type="EMBL" id="JARQZJ010000092">
    <property type="protein sequence ID" value="KAK9884020.1"/>
    <property type="molecule type" value="Genomic_DNA"/>
</dbReference>
<comment type="caution">
    <text evidence="5">The sequence shown here is derived from an EMBL/GenBank/DDBJ whole genome shotgun (WGS) entry which is preliminary data.</text>
</comment>
<gene>
    <name evidence="5" type="ORF">WA026_004955</name>
</gene>
<evidence type="ECO:0000256" key="4">
    <source>
        <dbReference type="ARBA" id="ARBA00026170"/>
    </source>
</evidence>
<dbReference type="PANTHER" id="PTHR12435">
    <property type="match status" value="1"/>
</dbReference>
<dbReference type="Proteomes" id="UP001431783">
    <property type="component" value="Unassembled WGS sequence"/>
</dbReference>
<name>A0AAW1UND4_9CUCU</name>
<dbReference type="GO" id="GO:0006357">
    <property type="term" value="P:regulation of transcription by RNA polymerase II"/>
    <property type="evidence" value="ECO:0007669"/>
    <property type="project" value="UniProtKB-ARBA"/>
</dbReference>
<protein>
    <recommendedName>
        <fullName evidence="4">Protein KTI12 homolog</fullName>
    </recommendedName>
</protein>
<evidence type="ECO:0000256" key="3">
    <source>
        <dbReference type="ARBA" id="ARBA00025768"/>
    </source>
</evidence>
<dbReference type="InterPro" id="IPR027417">
    <property type="entry name" value="P-loop_NTPase"/>
</dbReference>
<comment type="similarity">
    <text evidence="3">Belongs to the KTI12 family.</text>
</comment>
<accession>A0AAW1UND4</accession>
<keyword evidence="1" id="KW-0547">Nucleotide-binding</keyword>
<keyword evidence="2" id="KW-0067">ATP-binding</keyword>
<evidence type="ECO:0000313" key="6">
    <source>
        <dbReference type="Proteomes" id="UP001431783"/>
    </source>
</evidence>
<dbReference type="GO" id="GO:0006400">
    <property type="term" value="P:tRNA modification"/>
    <property type="evidence" value="ECO:0007669"/>
    <property type="project" value="UniProtKB-ARBA"/>
</dbReference>
<reference evidence="5 6" key="1">
    <citation type="submission" date="2023-03" db="EMBL/GenBank/DDBJ databases">
        <title>Genome insight into feeding habits of ladybird beetles.</title>
        <authorList>
            <person name="Li H.-S."/>
            <person name="Huang Y.-H."/>
            <person name="Pang H."/>
        </authorList>
    </citation>
    <scope>NUCLEOTIDE SEQUENCE [LARGE SCALE GENOMIC DNA]</scope>
    <source>
        <strain evidence="5">SYSU_2023b</strain>
        <tissue evidence="5">Whole body</tissue>
    </source>
</reference>
<proteinExistence type="inferred from homology"/>